<protein>
    <submittedName>
        <fullName evidence="2">Uncharacterized protein</fullName>
    </submittedName>
</protein>
<evidence type="ECO:0000256" key="1">
    <source>
        <dbReference type="SAM" id="Coils"/>
    </source>
</evidence>
<organism evidence="2 3">
    <name type="scientific">Acidicapsa dinghuensis</name>
    <dbReference type="NCBI Taxonomy" id="2218256"/>
    <lineage>
        <taxon>Bacteria</taxon>
        <taxon>Pseudomonadati</taxon>
        <taxon>Acidobacteriota</taxon>
        <taxon>Terriglobia</taxon>
        <taxon>Terriglobales</taxon>
        <taxon>Acidobacteriaceae</taxon>
        <taxon>Acidicapsa</taxon>
    </lineage>
</organism>
<comment type="caution">
    <text evidence="2">The sequence shown here is derived from an EMBL/GenBank/DDBJ whole genome shotgun (WGS) entry which is preliminary data.</text>
</comment>
<evidence type="ECO:0000313" key="3">
    <source>
        <dbReference type="Proteomes" id="UP001596091"/>
    </source>
</evidence>
<evidence type="ECO:0000313" key="2">
    <source>
        <dbReference type="EMBL" id="MFC5865428.1"/>
    </source>
</evidence>
<feature type="coiled-coil region" evidence="1">
    <location>
        <begin position="134"/>
        <end position="161"/>
    </location>
</feature>
<dbReference type="Proteomes" id="UP001596091">
    <property type="component" value="Unassembled WGS sequence"/>
</dbReference>
<proteinExistence type="predicted"/>
<dbReference type="RefSeq" id="WP_263341914.1">
    <property type="nucleotide sequence ID" value="NZ_JAGSYH010000008.1"/>
</dbReference>
<keyword evidence="3" id="KW-1185">Reference proteome</keyword>
<sequence length="205" mass="23769">MDNAKRLSDLSASTTSWQSRFRDLSEDSFAFLLERGFELKALDNFHLRYQSKTVACDLFFEPFANEISLWLSICDFPNDQFELTDYRRWALSNGQPDFPTIPCIPERSADGLKRLLDEFAVVVKDRSAPLLAGNRAVYSAMDQLRTEYQKIEREKAALNRIRVVGAAFWKDRNLRGVVETYSSIEDKLLPSEQMKLEYARKHLVK</sequence>
<keyword evidence="1" id="KW-0175">Coiled coil</keyword>
<accession>A0ABW1EN08</accession>
<name>A0ABW1EN08_9BACT</name>
<dbReference type="EMBL" id="JBHSPH010000020">
    <property type="protein sequence ID" value="MFC5865428.1"/>
    <property type="molecule type" value="Genomic_DNA"/>
</dbReference>
<reference evidence="3" key="1">
    <citation type="journal article" date="2019" name="Int. J. Syst. Evol. Microbiol.">
        <title>The Global Catalogue of Microorganisms (GCM) 10K type strain sequencing project: providing services to taxonomists for standard genome sequencing and annotation.</title>
        <authorList>
            <consortium name="The Broad Institute Genomics Platform"/>
            <consortium name="The Broad Institute Genome Sequencing Center for Infectious Disease"/>
            <person name="Wu L."/>
            <person name="Ma J."/>
        </authorList>
    </citation>
    <scope>NUCLEOTIDE SEQUENCE [LARGE SCALE GENOMIC DNA]</scope>
    <source>
        <strain evidence="3">JCM 4087</strain>
    </source>
</reference>
<gene>
    <name evidence="2" type="ORF">ACFPT7_24195</name>
</gene>